<feature type="compositionally biased region" description="Acidic residues" evidence="3">
    <location>
        <begin position="44"/>
        <end position="95"/>
    </location>
</feature>
<dbReference type="InterPro" id="IPR008972">
    <property type="entry name" value="Cupredoxin"/>
</dbReference>
<feature type="region of interest" description="Disordered" evidence="3">
    <location>
        <begin position="21"/>
        <end position="102"/>
    </location>
</feature>
<evidence type="ECO:0000256" key="2">
    <source>
        <dbReference type="ARBA" id="ARBA00023008"/>
    </source>
</evidence>
<organism evidence="5 6">
    <name type="scientific">Natronorubrum sulfidifaciens JCM 14089</name>
    <dbReference type="NCBI Taxonomy" id="1230460"/>
    <lineage>
        <taxon>Archaea</taxon>
        <taxon>Methanobacteriati</taxon>
        <taxon>Methanobacteriota</taxon>
        <taxon>Stenosarchaea group</taxon>
        <taxon>Halobacteria</taxon>
        <taxon>Halobacteriales</taxon>
        <taxon>Natrialbaceae</taxon>
        <taxon>Natronorubrum</taxon>
    </lineage>
</organism>
<dbReference type="Gene3D" id="2.60.40.420">
    <property type="entry name" value="Cupredoxins - blue copper proteins"/>
    <property type="match status" value="1"/>
</dbReference>
<evidence type="ECO:0000313" key="5">
    <source>
        <dbReference type="EMBL" id="ELY45660.1"/>
    </source>
</evidence>
<dbReference type="eggNOG" id="arCOG11135">
    <property type="taxonomic scope" value="Archaea"/>
</dbReference>
<dbReference type="AlphaFoldDB" id="L9W827"/>
<reference evidence="5 6" key="1">
    <citation type="journal article" date="2014" name="PLoS Genet.">
        <title>Phylogenetically driven sequencing of extremely halophilic archaea reveals strategies for static and dynamic osmo-response.</title>
        <authorList>
            <person name="Becker E.A."/>
            <person name="Seitzer P.M."/>
            <person name="Tritt A."/>
            <person name="Larsen D."/>
            <person name="Krusor M."/>
            <person name="Yao A.I."/>
            <person name="Wu D."/>
            <person name="Madern D."/>
            <person name="Eisen J.A."/>
            <person name="Darling A.E."/>
            <person name="Facciotti M.T."/>
        </authorList>
    </citation>
    <scope>NUCLEOTIDE SEQUENCE [LARGE SCALE GENOMIC DNA]</scope>
    <source>
        <strain evidence="5 6">JCM 14089</strain>
    </source>
</reference>
<proteinExistence type="predicted"/>
<dbReference type="PATRIC" id="fig|1230460.4.peg.1566"/>
<feature type="compositionally biased region" description="Low complexity" evidence="3">
    <location>
        <begin position="34"/>
        <end position="43"/>
    </location>
</feature>
<evidence type="ECO:0000256" key="3">
    <source>
        <dbReference type="SAM" id="MobiDB-lite"/>
    </source>
</evidence>
<dbReference type="Proteomes" id="UP000011661">
    <property type="component" value="Unassembled WGS sequence"/>
</dbReference>
<comment type="caution">
    <text evidence="5">The sequence shown here is derived from an EMBL/GenBank/DDBJ whole genome shotgun (WGS) entry which is preliminary data.</text>
</comment>
<evidence type="ECO:0000256" key="1">
    <source>
        <dbReference type="ARBA" id="ARBA00022723"/>
    </source>
</evidence>
<evidence type="ECO:0000313" key="6">
    <source>
        <dbReference type="Proteomes" id="UP000011661"/>
    </source>
</evidence>
<dbReference type="GO" id="GO:0009055">
    <property type="term" value="F:electron transfer activity"/>
    <property type="evidence" value="ECO:0007669"/>
    <property type="project" value="InterPro"/>
</dbReference>
<keyword evidence="1" id="KW-0479">Metal-binding</keyword>
<feature type="domain" description="Blue (type 1) copper" evidence="4">
    <location>
        <begin position="142"/>
        <end position="209"/>
    </location>
</feature>
<dbReference type="STRING" id="1230460.C495_07765"/>
<accession>L9W827</accession>
<evidence type="ECO:0000259" key="4">
    <source>
        <dbReference type="Pfam" id="PF00127"/>
    </source>
</evidence>
<dbReference type="GO" id="GO:0005507">
    <property type="term" value="F:copper ion binding"/>
    <property type="evidence" value="ECO:0007669"/>
    <property type="project" value="InterPro"/>
</dbReference>
<gene>
    <name evidence="5" type="ORF">C495_07765</name>
</gene>
<sequence>MLQVTGGAAVASILAGCLDRSRVDSESSLGAGGDANDTTTETNGTDDETPSSDENDDPNGADADADTSTDTGEETAPESDLEEETTPDDDHEELESVGPIEIEPGTRIVLYGGTAAWEGLEPAPIEGVENPTLVLEDGETYEIGWAEGDGMVHNLELRDADGNVVDDLATELTSEGGDGQFLAFTASSEIAQYVCAPHEVTMVGDLQVE</sequence>
<dbReference type="EMBL" id="AOHX01000033">
    <property type="protein sequence ID" value="ELY45660.1"/>
    <property type="molecule type" value="Genomic_DNA"/>
</dbReference>
<name>L9W827_9EURY</name>
<keyword evidence="2" id="KW-0186">Copper</keyword>
<dbReference type="Pfam" id="PF00127">
    <property type="entry name" value="Copper-bind"/>
    <property type="match status" value="1"/>
</dbReference>
<keyword evidence="6" id="KW-1185">Reference proteome</keyword>
<protein>
    <submittedName>
        <fullName evidence="5">Blue (Type 1) copper domain-containing protein</fullName>
    </submittedName>
</protein>
<dbReference type="InterPro" id="IPR000923">
    <property type="entry name" value="BlueCu_1"/>
</dbReference>